<dbReference type="Gene3D" id="3.20.20.100">
    <property type="entry name" value="NADP-dependent oxidoreductase domain"/>
    <property type="match status" value="1"/>
</dbReference>
<dbReference type="AlphaFoldDB" id="A0A166DLU5"/>
<feature type="non-terminal residue" evidence="1">
    <location>
        <position position="52"/>
    </location>
</feature>
<dbReference type="Proteomes" id="UP000076532">
    <property type="component" value="Unassembled WGS sequence"/>
</dbReference>
<dbReference type="InterPro" id="IPR036812">
    <property type="entry name" value="NAD(P)_OxRdtase_dom_sf"/>
</dbReference>
<evidence type="ECO:0008006" key="3">
    <source>
        <dbReference type="Google" id="ProtNLM"/>
    </source>
</evidence>
<evidence type="ECO:0000313" key="2">
    <source>
        <dbReference type="Proteomes" id="UP000076532"/>
    </source>
</evidence>
<proteinExistence type="predicted"/>
<dbReference type="SUPFAM" id="SSF51430">
    <property type="entry name" value="NAD(P)-linked oxidoreductase"/>
    <property type="match status" value="1"/>
</dbReference>
<keyword evidence="2" id="KW-1185">Reference proteome</keyword>
<gene>
    <name evidence="1" type="ORF">FIBSPDRAFT_867830</name>
</gene>
<reference evidence="1 2" key="1">
    <citation type="journal article" date="2016" name="Mol. Biol. Evol.">
        <title>Comparative Genomics of Early-Diverging Mushroom-Forming Fungi Provides Insights into the Origins of Lignocellulose Decay Capabilities.</title>
        <authorList>
            <person name="Nagy L.G."/>
            <person name="Riley R."/>
            <person name="Tritt A."/>
            <person name="Adam C."/>
            <person name="Daum C."/>
            <person name="Floudas D."/>
            <person name="Sun H."/>
            <person name="Yadav J.S."/>
            <person name="Pangilinan J."/>
            <person name="Larsson K.H."/>
            <person name="Matsuura K."/>
            <person name="Barry K."/>
            <person name="Labutti K."/>
            <person name="Kuo R."/>
            <person name="Ohm R.A."/>
            <person name="Bhattacharya S.S."/>
            <person name="Shirouzu T."/>
            <person name="Yoshinaga Y."/>
            <person name="Martin F.M."/>
            <person name="Grigoriev I.V."/>
            <person name="Hibbett D.S."/>
        </authorList>
    </citation>
    <scope>NUCLEOTIDE SEQUENCE [LARGE SCALE GENOMIC DNA]</scope>
    <source>
        <strain evidence="1 2">CBS 109695</strain>
    </source>
</reference>
<dbReference type="OrthoDB" id="48988at2759"/>
<dbReference type="EMBL" id="KV417611">
    <property type="protein sequence ID" value="KZP14851.1"/>
    <property type="molecule type" value="Genomic_DNA"/>
</dbReference>
<accession>A0A166DLU5</accession>
<organism evidence="1 2">
    <name type="scientific">Athelia psychrophila</name>
    <dbReference type="NCBI Taxonomy" id="1759441"/>
    <lineage>
        <taxon>Eukaryota</taxon>
        <taxon>Fungi</taxon>
        <taxon>Dikarya</taxon>
        <taxon>Basidiomycota</taxon>
        <taxon>Agaricomycotina</taxon>
        <taxon>Agaricomycetes</taxon>
        <taxon>Agaricomycetidae</taxon>
        <taxon>Atheliales</taxon>
        <taxon>Atheliaceae</taxon>
        <taxon>Athelia</taxon>
    </lineage>
</organism>
<evidence type="ECO:0000313" key="1">
    <source>
        <dbReference type="EMBL" id="KZP14851.1"/>
    </source>
</evidence>
<sequence>MLKDGVTAPIVGAMGLENLHDLAGAVHLELSAEEMKSLEEMYQRARYEWAYL</sequence>
<name>A0A166DLU5_9AGAM</name>
<protein>
    <recommendedName>
        <fullName evidence="3">NADP-dependent oxidoreductase domain-containing protein</fullName>
    </recommendedName>
</protein>